<dbReference type="SUPFAM" id="SSF53850">
    <property type="entry name" value="Periplasmic binding protein-like II"/>
    <property type="match status" value="1"/>
</dbReference>
<accession>A0A645DU99</accession>
<proteinExistence type="predicted"/>
<dbReference type="Gene3D" id="3.40.190.10">
    <property type="entry name" value="Periplasmic binding protein-like II"/>
    <property type="match status" value="2"/>
</dbReference>
<protein>
    <submittedName>
        <fullName evidence="1">Uncharacterized protein</fullName>
    </submittedName>
</protein>
<name>A0A645DU99_9ZZZZ</name>
<sequence>MNSKKVACSTGTNYEDIIKKIKGAQLVTFDGQAAVTQELAMGRVDAAITGGTGAKKISSENEGLSFFVINSKEVELGSLDTFNIGFPKGSELVPVFNKEITKLKEDGTLKQIITKWLGEDYVD</sequence>
<gene>
    <name evidence="1" type="ORF">SDC9_140206</name>
</gene>
<dbReference type="EMBL" id="VSSQ01039924">
    <property type="protein sequence ID" value="MPM93070.1"/>
    <property type="molecule type" value="Genomic_DNA"/>
</dbReference>
<evidence type="ECO:0000313" key="1">
    <source>
        <dbReference type="EMBL" id="MPM93070.1"/>
    </source>
</evidence>
<dbReference type="AlphaFoldDB" id="A0A645DU99"/>
<organism evidence="1">
    <name type="scientific">bioreactor metagenome</name>
    <dbReference type="NCBI Taxonomy" id="1076179"/>
    <lineage>
        <taxon>unclassified sequences</taxon>
        <taxon>metagenomes</taxon>
        <taxon>ecological metagenomes</taxon>
    </lineage>
</organism>
<reference evidence="1" key="1">
    <citation type="submission" date="2019-08" db="EMBL/GenBank/DDBJ databases">
        <authorList>
            <person name="Kucharzyk K."/>
            <person name="Murdoch R.W."/>
            <person name="Higgins S."/>
            <person name="Loffler F."/>
        </authorList>
    </citation>
    <scope>NUCLEOTIDE SEQUENCE</scope>
</reference>
<comment type="caution">
    <text evidence="1">The sequence shown here is derived from an EMBL/GenBank/DDBJ whole genome shotgun (WGS) entry which is preliminary data.</text>
</comment>